<evidence type="ECO:0000256" key="1">
    <source>
        <dbReference type="SAM" id="Phobius"/>
    </source>
</evidence>
<accession>A0ABS7EG59</accession>
<keyword evidence="1" id="KW-1133">Transmembrane helix</keyword>
<evidence type="ECO:0000313" key="2">
    <source>
        <dbReference type="EMBL" id="MBW8190687.1"/>
    </source>
</evidence>
<keyword evidence="1" id="KW-0472">Membrane</keyword>
<protein>
    <submittedName>
        <fullName evidence="2">Uncharacterized protein</fullName>
    </submittedName>
</protein>
<evidence type="ECO:0000313" key="3">
    <source>
        <dbReference type="Proteomes" id="UP001166251"/>
    </source>
</evidence>
<gene>
    <name evidence="2" type="ORF">K0504_06530</name>
</gene>
<dbReference type="RefSeq" id="WP_220103370.1">
    <property type="nucleotide sequence ID" value="NZ_JAHZSS010000005.1"/>
</dbReference>
<feature type="transmembrane region" description="Helical" evidence="1">
    <location>
        <begin position="38"/>
        <end position="55"/>
    </location>
</feature>
<dbReference type="EMBL" id="JAHZSS010000005">
    <property type="protein sequence ID" value="MBW8190687.1"/>
    <property type="molecule type" value="Genomic_DNA"/>
</dbReference>
<keyword evidence="3" id="KW-1185">Reference proteome</keyword>
<keyword evidence="1" id="KW-0812">Transmembrane</keyword>
<sequence length="95" mass="10609">MKLALYSGLIAAVIGLIAFTLSWNLFDVLNGPLPGYRVLLFPGNLTLTYIWHPLFSEEVNFWPKLTMLLFGQFTVVSVTVGCIAQASAWFKSRPD</sequence>
<comment type="caution">
    <text evidence="2">The sequence shown here is derived from an EMBL/GenBank/DDBJ whole genome shotgun (WGS) entry which is preliminary data.</text>
</comment>
<dbReference type="Proteomes" id="UP001166251">
    <property type="component" value="Unassembled WGS sequence"/>
</dbReference>
<organism evidence="2 3">
    <name type="scientific">Neiella holothuriorum</name>
    <dbReference type="NCBI Taxonomy" id="2870530"/>
    <lineage>
        <taxon>Bacteria</taxon>
        <taxon>Pseudomonadati</taxon>
        <taxon>Pseudomonadota</taxon>
        <taxon>Gammaproteobacteria</taxon>
        <taxon>Alteromonadales</taxon>
        <taxon>Echinimonadaceae</taxon>
        <taxon>Neiella</taxon>
    </lineage>
</organism>
<feature type="transmembrane region" description="Helical" evidence="1">
    <location>
        <begin position="67"/>
        <end position="90"/>
    </location>
</feature>
<reference evidence="2" key="1">
    <citation type="submission" date="2021-07" db="EMBL/GenBank/DDBJ databases">
        <title>Neiella marina sp. nov., isolated from the intestinal content of sea cucumber Apostichopus japonicus.</title>
        <authorList>
            <person name="Bai X."/>
        </authorList>
    </citation>
    <scope>NUCLEOTIDE SEQUENCE</scope>
    <source>
        <strain evidence="2">126</strain>
    </source>
</reference>
<proteinExistence type="predicted"/>
<name>A0ABS7EG59_9GAMM</name>
<feature type="transmembrane region" description="Helical" evidence="1">
    <location>
        <begin position="6"/>
        <end position="26"/>
    </location>
</feature>